<gene>
    <name evidence="2" type="ORF">GCM10023318_60100</name>
</gene>
<evidence type="ECO:0000259" key="1">
    <source>
        <dbReference type="PROSITE" id="PS51462"/>
    </source>
</evidence>
<dbReference type="Proteomes" id="UP001500603">
    <property type="component" value="Unassembled WGS sequence"/>
</dbReference>
<sequence>MDNRQVRILRTLKFNQGNPDDDLRAISEPHWNRIIRRKPRSARGQPTTVWQAVAISTWPPVVAPRWGVVVALLLAWIRRRINDPVLDTMGRYPVSSYKGVGAMRQTAEVTEKYSAGVLVFRRDAEAGVEVLIGHMGGPYFTRKDLGAWSIPKGEYEQDEEEPRAAAAREFTEELGLPVPAGPWIALGDVRYGSGRGKKTVTVWAVEGDLDPADVVPGTFEMEWPPKSGKLAEFPEIDRAAWFDLDTAREKLGAGQRPFLDRLAEQLEHASP</sequence>
<accession>A0ABP9L4I4</accession>
<comment type="caution">
    <text evidence="2">The sequence shown here is derived from an EMBL/GenBank/DDBJ whole genome shotgun (WGS) entry which is preliminary data.</text>
</comment>
<name>A0ABP9L4I4_9NOCA</name>
<dbReference type="InterPro" id="IPR015797">
    <property type="entry name" value="NUDIX_hydrolase-like_dom_sf"/>
</dbReference>
<organism evidence="2 3">
    <name type="scientific">Nocardia callitridis</name>
    <dbReference type="NCBI Taxonomy" id="648753"/>
    <lineage>
        <taxon>Bacteria</taxon>
        <taxon>Bacillati</taxon>
        <taxon>Actinomycetota</taxon>
        <taxon>Actinomycetes</taxon>
        <taxon>Mycobacteriales</taxon>
        <taxon>Nocardiaceae</taxon>
        <taxon>Nocardia</taxon>
    </lineage>
</organism>
<dbReference type="CDD" id="cd04662">
    <property type="entry name" value="NUDIX_Hydrolase"/>
    <property type="match status" value="1"/>
</dbReference>
<evidence type="ECO:0000313" key="2">
    <source>
        <dbReference type="EMBL" id="GAA5069108.1"/>
    </source>
</evidence>
<protein>
    <recommendedName>
        <fullName evidence="1">Nudix hydrolase domain-containing protein</fullName>
    </recommendedName>
</protein>
<dbReference type="PANTHER" id="PTHR21340">
    <property type="entry name" value="DIADENOSINE 5,5-P1,P4-TETRAPHOSPHATE PYROPHOSPHOHYDROLASE MUTT"/>
    <property type="match status" value="1"/>
</dbReference>
<proteinExistence type="predicted"/>
<dbReference type="Gene3D" id="3.90.79.10">
    <property type="entry name" value="Nucleoside Triphosphate Pyrophosphohydrolase"/>
    <property type="match status" value="1"/>
</dbReference>
<dbReference type="InterPro" id="IPR000086">
    <property type="entry name" value="NUDIX_hydrolase_dom"/>
</dbReference>
<dbReference type="InterPro" id="IPR051325">
    <property type="entry name" value="Nudix_hydrolase_domain"/>
</dbReference>
<evidence type="ECO:0000313" key="3">
    <source>
        <dbReference type="Proteomes" id="UP001500603"/>
    </source>
</evidence>
<dbReference type="PROSITE" id="PS51462">
    <property type="entry name" value="NUDIX"/>
    <property type="match status" value="1"/>
</dbReference>
<feature type="domain" description="Nudix hydrolase" evidence="1">
    <location>
        <begin position="110"/>
        <end position="264"/>
    </location>
</feature>
<dbReference type="SUPFAM" id="SSF55811">
    <property type="entry name" value="Nudix"/>
    <property type="match status" value="1"/>
</dbReference>
<dbReference type="Pfam" id="PF00293">
    <property type="entry name" value="NUDIX"/>
    <property type="match status" value="1"/>
</dbReference>
<dbReference type="EMBL" id="BAABJM010000009">
    <property type="protein sequence ID" value="GAA5069108.1"/>
    <property type="molecule type" value="Genomic_DNA"/>
</dbReference>
<reference evidence="3" key="1">
    <citation type="journal article" date="2019" name="Int. J. Syst. Evol. Microbiol.">
        <title>The Global Catalogue of Microorganisms (GCM) 10K type strain sequencing project: providing services to taxonomists for standard genome sequencing and annotation.</title>
        <authorList>
            <consortium name="The Broad Institute Genomics Platform"/>
            <consortium name="The Broad Institute Genome Sequencing Center for Infectious Disease"/>
            <person name="Wu L."/>
            <person name="Ma J."/>
        </authorList>
    </citation>
    <scope>NUCLEOTIDE SEQUENCE [LARGE SCALE GENOMIC DNA]</scope>
    <source>
        <strain evidence="3">JCM 18298</strain>
    </source>
</reference>
<keyword evidence="3" id="KW-1185">Reference proteome</keyword>
<dbReference type="PANTHER" id="PTHR21340:SF7">
    <property type="entry name" value="NUDIX HYDROLASE DOMAIN-CONTAINING PROTEIN"/>
    <property type="match status" value="1"/>
</dbReference>